<name>A0A842ACX0_9LIST</name>
<dbReference type="RefSeq" id="WP_185406072.1">
    <property type="nucleotide sequence ID" value="NZ_JAARPT010000005.1"/>
</dbReference>
<accession>A0A842ACX0</accession>
<dbReference type="AlphaFoldDB" id="A0A842ACX0"/>
<evidence type="ECO:0000313" key="4">
    <source>
        <dbReference type="Proteomes" id="UP000544413"/>
    </source>
</evidence>
<dbReference type="Proteomes" id="UP000544413">
    <property type="component" value="Unassembled WGS sequence"/>
</dbReference>
<keyword evidence="1" id="KW-0175">Coiled coil</keyword>
<sequence>MSKYDTEIASVQQSIMGQQEKIRRLEELVTKVQRKGEHVGNLPTRQLDLPQDFWQDKSDSVIRQVLQRRLQFWNNQSSVVSDLVQEIRIEINRAQNQVSDFQADARYYTNLKQLEEEANV</sequence>
<organism evidence="3 5">
    <name type="scientific">Listeria booriae</name>
    <dbReference type="NCBI Taxonomy" id="1552123"/>
    <lineage>
        <taxon>Bacteria</taxon>
        <taxon>Bacillati</taxon>
        <taxon>Bacillota</taxon>
        <taxon>Bacilli</taxon>
        <taxon>Bacillales</taxon>
        <taxon>Listeriaceae</taxon>
        <taxon>Listeria</taxon>
    </lineage>
</organism>
<evidence type="ECO:0000313" key="5">
    <source>
        <dbReference type="Proteomes" id="UP000574104"/>
    </source>
</evidence>
<evidence type="ECO:0000313" key="3">
    <source>
        <dbReference type="EMBL" id="MBC1616946.1"/>
    </source>
</evidence>
<dbReference type="Proteomes" id="UP000574104">
    <property type="component" value="Unassembled WGS sequence"/>
</dbReference>
<evidence type="ECO:0000256" key="1">
    <source>
        <dbReference type="SAM" id="Coils"/>
    </source>
</evidence>
<reference evidence="4 5" key="1">
    <citation type="submission" date="2020-03" db="EMBL/GenBank/DDBJ databases">
        <title>Soil Listeria distribution.</title>
        <authorList>
            <person name="Liao J."/>
            <person name="Wiedmann M."/>
        </authorList>
    </citation>
    <scope>NUCLEOTIDE SEQUENCE [LARGE SCALE GENOMIC DNA]</scope>
    <source>
        <strain evidence="3 5">FSL L7-1299</strain>
        <strain evidence="2 4">FSL L7-1658</strain>
    </source>
</reference>
<proteinExistence type="predicted"/>
<protein>
    <submittedName>
        <fullName evidence="3">Uncharacterized protein</fullName>
    </submittedName>
</protein>
<feature type="coiled-coil region" evidence="1">
    <location>
        <begin position="8"/>
        <end position="35"/>
    </location>
</feature>
<gene>
    <name evidence="2" type="ORF">HB836_09270</name>
    <name evidence="3" type="ORF">HB904_12145</name>
</gene>
<dbReference type="EMBL" id="JAARSH010000008">
    <property type="protein sequence ID" value="MBC1616946.1"/>
    <property type="molecule type" value="Genomic_DNA"/>
</dbReference>
<dbReference type="EMBL" id="JAARPT010000005">
    <property type="protein sequence ID" value="MBC1401795.1"/>
    <property type="molecule type" value="Genomic_DNA"/>
</dbReference>
<evidence type="ECO:0000313" key="2">
    <source>
        <dbReference type="EMBL" id="MBC1401795.1"/>
    </source>
</evidence>
<comment type="caution">
    <text evidence="3">The sequence shown here is derived from an EMBL/GenBank/DDBJ whole genome shotgun (WGS) entry which is preliminary data.</text>
</comment>